<organism evidence="1 2">
    <name type="scientific">Araneus ventricosus</name>
    <name type="common">Orbweaver spider</name>
    <name type="synonym">Epeira ventricosa</name>
    <dbReference type="NCBI Taxonomy" id="182803"/>
    <lineage>
        <taxon>Eukaryota</taxon>
        <taxon>Metazoa</taxon>
        <taxon>Ecdysozoa</taxon>
        <taxon>Arthropoda</taxon>
        <taxon>Chelicerata</taxon>
        <taxon>Arachnida</taxon>
        <taxon>Araneae</taxon>
        <taxon>Araneomorphae</taxon>
        <taxon>Entelegynae</taxon>
        <taxon>Araneoidea</taxon>
        <taxon>Araneidae</taxon>
        <taxon>Araneus</taxon>
    </lineage>
</organism>
<accession>A0A4Y2WJP5</accession>
<protein>
    <submittedName>
        <fullName evidence="1">Uncharacterized protein</fullName>
    </submittedName>
</protein>
<dbReference type="AlphaFoldDB" id="A0A4Y2WJP5"/>
<sequence>MVLQRLSVPHGRRSIYFLGKPALNQNPTCDTPSRKWRFRLVKPSYMWLSGWVGMVEGALVQTRSRGGALSLA</sequence>
<name>A0A4Y2WJP5_ARAVE</name>
<proteinExistence type="predicted"/>
<reference evidence="1 2" key="1">
    <citation type="journal article" date="2019" name="Sci. Rep.">
        <title>Orb-weaving spider Araneus ventricosus genome elucidates the spidroin gene catalogue.</title>
        <authorList>
            <person name="Kono N."/>
            <person name="Nakamura H."/>
            <person name="Ohtoshi R."/>
            <person name="Moran D.A.P."/>
            <person name="Shinohara A."/>
            <person name="Yoshida Y."/>
            <person name="Fujiwara M."/>
            <person name="Mori M."/>
            <person name="Tomita M."/>
            <person name="Arakawa K."/>
        </authorList>
    </citation>
    <scope>NUCLEOTIDE SEQUENCE [LARGE SCALE GENOMIC DNA]</scope>
</reference>
<evidence type="ECO:0000313" key="1">
    <source>
        <dbReference type="EMBL" id="GBO37429.1"/>
    </source>
</evidence>
<comment type="caution">
    <text evidence="1">The sequence shown here is derived from an EMBL/GenBank/DDBJ whole genome shotgun (WGS) entry which is preliminary data.</text>
</comment>
<gene>
    <name evidence="1" type="ORF">AVEN_261875_1</name>
</gene>
<evidence type="ECO:0000313" key="2">
    <source>
        <dbReference type="Proteomes" id="UP000499080"/>
    </source>
</evidence>
<feature type="non-terminal residue" evidence="1">
    <location>
        <position position="72"/>
    </location>
</feature>
<dbReference type="EMBL" id="BGPR01061848">
    <property type="protein sequence ID" value="GBO37429.1"/>
    <property type="molecule type" value="Genomic_DNA"/>
</dbReference>
<dbReference type="Proteomes" id="UP000499080">
    <property type="component" value="Unassembled WGS sequence"/>
</dbReference>
<keyword evidence="2" id="KW-1185">Reference proteome</keyword>